<protein>
    <submittedName>
        <fullName evidence="1">GL26324</fullName>
    </submittedName>
</protein>
<dbReference type="Proteomes" id="UP000008744">
    <property type="component" value="Unassembled WGS sequence"/>
</dbReference>
<reference evidence="1 2" key="1">
    <citation type="journal article" date="2007" name="Nature">
        <title>Evolution of genes and genomes on the Drosophila phylogeny.</title>
        <authorList>
            <consortium name="Drosophila 12 Genomes Consortium"/>
            <person name="Clark A.G."/>
            <person name="Eisen M.B."/>
            <person name="Smith D.R."/>
            <person name="Bergman C.M."/>
            <person name="Oliver B."/>
            <person name="Markow T.A."/>
            <person name="Kaufman T.C."/>
            <person name="Kellis M."/>
            <person name="Gelbart W."/>
            <person name="Iyer V.N."/>
            <person name="Pollard D.A."/>
            <person name="Sackton T.B."/>
            <person name="Larracuente A.M."/>
            <person name="Singh N.D."/>
            <person name="Abad J.P."/>
            <person name="Abt D.N."/>
            <person name="Adryan B."/>
            <person name="Aguade M."/>
            <person name="Akashi H."/>
            <person name="Anderson W.W."/>
            <person name="Aquadro C.F."/>
            <person name="Ardell D.H."/>
            <person name="Arguello R."/>
            <person name="Artieri C.G."/>
            <person name="Barbash D.A."/>
            <person name="Barker D."/>
            <person name="Barsanti P."/>
            <person name="Batterham P."/>
            <person name="Batzoglou S."/>
            <person name="Begun D."/>
            <person name="Bhutkar A."/>
            <person name="Blanco E."/>
            <person name="Bosak S.A."/>
            <person name="Bradley R.K."/>
            <person name="Brand A.D."/>
            <person name="Brent M.R."/>
            <person name="Brooks A.N."/>
            <person name="Brown R.H."/>
            <person name="Butlin R.K."/>
            <person name="Caggese C."/>
            <person name="Calvi B.R."/>
            <person name="Bernardo de Carvalho A."/>
            <person name="Caspi A."/>
            <person name="Castrezana S."/>
            <person name="Celniker S.E."/>
            <person name="Chang J.L."/>
            <person name="Chapple C."/>
            <person name="Chatterji S."/>
            <person name="Chinwalla A."/>
            <person name="Civetta A."/>
            <person name="Clifton S.W."/>
            <person name="Comeron J.M."/>
            <person name="Costello J.C."/>
            <person name="Coyne J.A."/>
            <person name="Daub J."/>
            <person name="David R.G."/>
            <person name="Delcher A.L."/>
            <person name="Delehaunty K."/>
            <person name="Do C.B."/>
            <person name="Ebling H."/>
            <person name="Edwards K."/>
            <person name="Eickbush T."/>
            <person name="Evans J.D."/>
            <person name="Filipski A."/>
            <person name="Findeiss S."/>
            <person name="Freyhult E."/>
            <person name="Fulton L."/>
            <person name="Fulton R."/>
            <person name="Garcia A.C."/>
            <person name="Gardiner A."/>
            <person name="Garfield D.A."/>
            <person name="Garvin B.E."/>
            <person name="Gibson G."/>
            <person name="Gilbert D."/>
            <person name="Gnerre S."/>
            <person name="Godfrey J."/>
            <person name="Good R."/>
            <person name="Gotea V."/>
            <person name="Gravely B."/>
            <person name="Greenberg A.J."/>
            <person name="Griffiths-Jones S."/>
            <person name="Gross S."/>
            <person name="Guigo R."/>
            <person name="Gustafson E.A."/>
            <person name="Haerty W."/>
            <person name="Hahn M.W."/>
            <person name="Halligan D.L."/>
            <person name="Halpern A.L."/>
            <person name="Halter G.M."/>
            <person name="Han M.V."/>
            <person name="Heger A."/>
            <person name="Hillier L."/>
            <person name="Hinrichs A.S."/>
            <person name="Holmes I."/>
            <person name="Hoskins R.A."/>
            <person name="Hubisz M.J."/>
            <person name="Hultmark D."/>
            <person name="Huntley M.A."/>
            <person name="Jaffe D.B."/>
            <person name="Jagadeeshan S."/>
            <person name="Jeck W.R."/>
            <person name="Johnson J."/>
            <person name="Jones C.D."/>
            <person name="Jordan W.C."/>
            <person name="Karpen G.H."/>
            <person name="Kataoka E."/>
            <person name="Keightley P.D."/>
            <person name="Kheradpour P."/>
            <person name="Kirkness E.F."/>
            <person name="Koerich L.B."/>
            <person name="Kristiansen K."/>
            <person name="Kudrna D."/>
            <person name="Kulathinal R.J."/>
            <person name="Kumar S."/>
            <person name="Kwok R."/>
            <person name="Lander E."/>
            <person name="Langley C.H."/>
            <person name="Lapoint R."/>
            <person name="Lazzaro B.P."/>
            <person name="Lee S.J."/>
            <person name="Levesque L."/>
            <person name="Li R."/>
            <person name="Lin C.F."/>
            <person name="Lin M.F."/>
            <person name="Lindblad-Toh K."/>
            <person name="Llopart A."/>
            <person name="Long M."/>
            <person name="Low L."/>
            <person name="Lozovsky E."/>
            <person name="Lu J."/>
            <person name="Luo M."/>
            <person name="Machado C.A."/>
            <person name="Makalowski W."/>
            <person name="Marzo M."/>
            <person name="Matsuda M."/>
            <person name="Matzkin L."/>
            <person name="McAllister B."/>
            <person name="McBride C.S."/>
            <person name="McKernan B."/>
            <person name="McKernan K."/>
            <person name="Mendez-Lago M."/>
            <person name="Minx P."/>
            <person name="Mollenhauer M.U."/>
            <person name="Montooth K."/>
            <person name="Mount S.M."/>
            <person name="Mu X."/>
            <person name="Myers E."/>
            <person name="Negre B."/>
            <person name="Newfeld S."/>
            <person name="Nielsen R."/>
            <person name="Noor M.A."/>
            <person name="O'Grady P."/>
            <person name="Pachter L."/>
            <person name="Papaceit M."/>
            <person name="Parisi M.J."/>
            <person name="Parisi M."/>
            <person name="Parts L."/>
            <person name="Pedersen J.S."/>
            <person name="Pesole G."/>
            <person name="Phillippy A.M."/>
            <person name="Ponting C.P."/>
            <person name="Pop M."/>
            <person name="Porcelli D."/>
            <person name="Powell J.R."/>
            <person name="Prohaska S."/>
            <person name="Pruitt K."/>
            <person name="Puig M."/>
            <person name="Quesneville H."/>
            <person name="Ram K.R."/>
            <person name="Rand D."/>
            <person name="Rasmussen M.D."/>
            <person name="Reed L.K."/>
            <person name="Reenan R."/>
            <person name="Reily A."/>
            <person name="Remington K.A."/>
            <person name="Rieger T.T."/>
            <person name="Ritchie M.G."/>
            <person name="Robin C."/>
            <person name="Rogers Y.H."/>
            <person name="Rohde C."/>
            <person name="Rozas J."/>
            <person name="Rubenfield M.J."/>
            <person name="Ruiz A."/>
            <person name="Russo S."/>
            <person name="Salzberg S.L."/>
            <person name="Sanchez-Gracia A."/>
            <person name="Saranga D.J."/>
            <person name="Sato H."/>
            <person name="Schaeffer S.W."/>
            <person name="Schatz M.C."/>
            <person name="Schlenke T."/>
            <person name="Schwartz R."/>
            <person name="Segarra C."/>
            <person name="Singh R.S."/>
            <person name="Sirot L."/>
            <person name="Sirota M."/>
            <person name="Sisneros N.B."/>
            <person name="Smith C.D."/>
            <person name="Smith T.F."/>
            <person name="Spieth J."/>
            <person name="Stage D.E."/>
            <person name="Stark A."/>
            <person name="Stephan W."/>
            <person name="Strausberg R.L."/>
            <person name="Strempel S."/>
            <person name="Sturgill D."/>
            <person name="Sutton G."/>
            <person name="Sutton G.G."/>
            <person name="Tao W."/>
            <person name="Teichmann S."/>
            <person name="Tobari Y.N."/>
            <person name="Tomimura Y."/>
            <person name="Tsolas J.M."/>
            <person name="Valente V.L."/>
            <person name="Venter E."/>
            <person name="Venter J.C."/>
            <person name="Vicario S."/>
            <person name="Vieira F.G."/>
            <person name="Vilella A.J."/>
            <person name="Villasante A."/>
            <person name="Walenz B."/>
            <person name="Wang J."/>
            <person name="Wasserman M."/>
            <person name="Watts T."/>
            <person name="Wilson D."/>
            <person name="Wilson R.K."/>
            <person name="Wing R.A."/>
            <person name="Wolfner M.F."/>
            <person name="Wong A."/>
            <person name="Wong G.K."/>
            <person name="Wu C.I."/>
            <person name="Wu G."/>
            <person name="Yamamoto D."/>
            <person name="Yang H.P."/>
            <person name="Yang S.P."/>
            <person name="Yorke J.A."/>
            <person name="Yoshida K."/>
            <person name="Zdobnov E."/>
            <person name="Zhang P."/>
            <person name="Zhang Y."/>
            <person name="Zimin A.V."/>
            <person name="Baldwin J."/>
            <person name="Abdouelleil A."/>
            <person name="Abdulkadir J."/>
            <person name="Abebe A."/>
            <person name="Abera B."/>
            <person name="Abreu J."/>
            <person name="Acer S.C."/>
            <person name="Aftuck L."/>
            <person name="Alexander A."/>
            <person name="An P."/>
            <person name="Anderson E."/>
            <person name="Anderson S."/>
            <person name="Arachi H."/>
            <person name="Azer M."/>
            <person name="Bachantsang P."/>
            <person name="Barry A."/>
            <person name="Bayul T."/>
            <person name="Berlin A."/>
            <person name="Bessette D."/>
            <person name="Bloom T."/>
            <person name="Blye J."/>
            <person name="Boguslavskiy L."/>
            <person name="Bonnet C."/>
            <person name="Boukhgalter B."/>
            <person name="Bourzgui I."/>
            <person name="Brown A."/>
            <person name="Cahill P."/>
            <person name="Channer S."/>
            <person name="Cheshatsang Y."/>
            <person name="Chuda L."/>
            <person name="Citroen M."/>
            <person name="Collymore A."/>
            <person name="Cooke P."/>
            <person name="Costello M."/>
            <person name="D'Aco K."/>
            <person name="Daza R."/>
            <person name="De Haan G."/>
            <person name="DeGray S."/>
            <person name="DeMaso C."/>
            <person name="Dhargay N."/>
            <person name="Dooley K."/>
            <person name="Dooley E."/>
            <person name="Doricent M."/>
            <person name="Dorje P."/>
            <person name="Dorjee K."/>
            <person name="Dupes A."/>
            <person name="Elong R."/>
            <person name="Falk J."/>
            <person name="Farina A."/>
            <person name="Faro S."/>
            <person name="Ferguson D."/>
            <person name="Fisher S."/>
            <person name="Foley C.D."/>
            <person name="Franke A."/>
            <person name="Friedrich D."/>
            <person name="Gadbois L."/>
            <person name="Gearin G."/>
            <person name="Gearin C.R."/>
            <person name="Giannoukos G."/>
            <person name="Goode T."/>
            <person name="Graham J."/>
            <person name="Grandbois E."/>
            <person name="Grewal S."/>
            <person name="Gyaltsen K."/>
            <person name="Hafez N."/>
            <person name="Hagos B."/>
            <person name="Hall J."/>
            <person name="Henson C."/>
            <person name="Hollinger A."/>
            <person name="Honan T."/>
            <person name="Huard M.D."/>
            <person name="Hughes L."/>
            <person name="Hurhula B."/>
            <person name="Husby M.E."/>
            <person name="Kamat A."/>
            <person name="Kanga B."/>
            <person name="Kashin S."/>
            <person name="Khazanovich D."/>
            <person name="Kisner P."/>
            <person name="Lance K."/>
            <person name="Lara M."/>
            <person name="Lee W."/>
            <person name="Lennon N."/>
            <person name="Letendre F."/>
            <person name="LeVine R."/>
            <person name="Lipovsky A."/>
            <person name="Liu X."/>
            <person name="Liu J."/>
            <person name="Liu S."/>
            <person name="Lokyitsang T."/>
            <person name="Lokyitsang Y."/>
            <person name="Lubonja R."/>
            <person name="Lui A."/>
            <person name="MacDonald P."/>
            <person name="Magnisalis V."/>
            <person name="Maru K."/>
            <person name="Matthews C."/>
            <person name="McCusker W."/>
            <person name="McDonough S."/>
            <person name="Mehta T."/>
            <person name="Meldrim J."/>
            <person name="Meneus L."/>
            <person name="Mihai O."/>
            <person name="Mihalev A."/>
            <person name="Mihova T."/>
            <person name="Mittelman R."/>
            <person name="Mlenga V."/>
            <person name="Montmayeur A."/>
            <person name="Mulrain L."/>
            <person name="Navidi A."/>
            <person name="Naylor J."/>
            <person name="Negash T."/>
            <person name="Nguyen T."/>
            <person name="Nguyen N."/>
            <person name="Nicol R."/>
            <person name="Norbu C."/>
            <person name="Norbu N."/>
            <person name="Novod N."/>
            <person name="O'Neill B."/>
            <person name="Osman S."/>
            <person name="Markiewicz E."/>
            <person name="Oyono O.L."/>
            <person name="Patti C."/>
            <person name="Phunkhang P."/>
            <person name="Pierre F."/>
            <person name="Priest M."/>
            <person name="Raghuraman S."/>
            <person name="Rege F."/>
            <person name="Reyes R."/>
            <person name="Rise C."/>
            <person name="Rogov P."/>
            <person name="Ross K."/>
            <person name="Ryan E."/>
            <person name="Settipalli S."/>
            <person name="Shea T."/>
            <person name="Sherpa N."/>
            <person name="Shi L."/>
            <person name="Shih D."/>
            <person name="Sparrow T."/>
            <person name="Spaulding J."/>
            <person name="Stalker J."/>
            <person name="Stange-Thomann N."/>
            <person name="Stavropoulos S."/>
            <person name="Stone C."/>
            <person name="Strader C."/>
            <person name="Tesfaye S."/>
            <person name="Thomson T."/>
            <person name="Thoulutsang Y."/>
            <person name="Thoulutsang D."/>
            <person name="Topham K."/>
            <person name="Topping I."/>
            <person name="Tsamla T."/>
            <person name="Vassiliev H."/>
            <person name="Vo A."/>
            <person name="Wangchuk T."/>
            <person name="Wangdi T."/>
            <person name="Weiand M."/>
            <person name="Wilkinson J."/>
            <person name="Wilson A."/>
            <person name="Yadav S."/>
            <person name="Young G."/>
            <person name="Yu Q."/>
            <person name="Zembek L."/>
            <person name="Zhong D."/>
            <person name="Zimmer A."/>
            <person name="Zwirko Z."/>
            <person name="Jaffe D.B."/>
            <person name="Alvarez P."/>
            <person name="Brockman W."/>
            <person name="Butler J."/>
            <person name="Chin C."/>
            <person name="Gnerre S."/>
            <person name="Grabherr M."/>
            <person name="Kleber M."/>
            <person name="Mauceli E."/>
            <person name="MacCallum I."/>
        </authorList>
    </citation>
    <scope>NUCLEOTIDE SEQUENCE [LARGE SCALE GENOMIC DNA]</scope>
    <source>
        <strain evidence="2">MSH-3 / Tucson 14011-0111.49</strain>
    </source>
</reference>
<gene>
    <name evidence="1" type="primary">Dper\GL26324</name>
    <name evidence="1" type="ORF">Dper_GL26324</name>
</gene>
<keyword evidence="2" id="KW-1185">Reference proteome</keyword>
<organism evidence="2">
    <name type="scientific">Drosophila persimilis</name>
    <name type="common">Fruit fly</name>
    <dbReference type="NCBI Taxonomy" id="7234"/>
    <lineage>
        <taxon>Eukaryota</taxon>
        <taxon>Metazoa</taxon>
        <taxon>Ecdysozoa</taxon>
        <taxon>Arthropoda</taxon>
        <taxon>Hexapoda</taxon>
        <taxon>Insecta</taxon>
        <taxon>Pterygota</taxon>
        <taxon>Neoptera</taxon>
        <taxon>Endopterygota</taxon>
        <taxon>Diptera</taxon>
        <taxon>Brachycera</taxon>
        <taxon>Muscomorpha</taxon>
        <taxon>Ephydroidea</taxon>
        <taxon>Drosophilidae</taxon>
        <taxon>Drosophila</taxon>
        <taxon>Sophophora</taxon>
    </lineage>
</organism>
<dbReference type="HOGENOM" id="CLU_2308909_0_0_1"/>
<name>B4GS72_DROPE</name>
<sequence length="100" mass="10506">MPPPPGEAAPMAPSHWPYPYPYPPPAPAHHAVEGKPAACISALLVLLSAPVSAHNAALRTATKWRRCSASGWVSTVPCHASLRASVSLPSGPQLQSELQR</sequence>
<evidence type="ECO:0000313" key="1">
    <source>
        <dbReference type="EMBL" id="EDW25619.1"/>
    </source>
</evidence>
<proteinExistence type="predicted"/>
<dbReference type="EMBL" id="CH479189">
    <property type="protein sequence ID" value="EDW25619.1"/>
    <property type="molecule type" value="Genomic_DNA"/>
</dbReference>
<accession>B4GS72</accession>
<dbReference type="AlphaFoldDB" id="B4GS72"/>
<evidence type="ECO:0000313" key="2">
    <source>
        <dbReference type="Proteomes" id="UP000008744"/>
    </source>
</evidence>